<keyword evidence="3" id="KW-1185">Reference proteome</keyword>
<evidence type="ECO:0000313" key="2">
    <source>
        <dbReference type="EMBL" id="CUS12545.1"/>
    </source>
</evidence>
<dbReference type="EMBL" id="LN890989">
    <property type="protein sequence ID" value="CUS12545.1"/>
    <property type="molecule type" value="Genomic_DNA"/>
</dbReference>
<dbReference type="Proteomes" id="UP001412239">
    <property type="component" value="Unassembled WGS sequence"/>
</dbReference>
<evidence type="ECO:0000256" key="1">
    <source>
        <dbReference type="SAM" id="Phobius"/>
    </source>
</evidence>
<reference evidence="2" key="1">
    <citation type="submission" date="2015-10" db="EMBL/GenBank/DDBJ databases">
        <authorList>
            <person name="Regsiter A."/>
            <person name="william w."/>
        </authorList>
    </citation>
    <scope>NUCLEOTIDE SEQUENCE</scope>
    <source>
        <strain evidence="2">Montdore</strain>
    </source>
</reference>
<gene>
    <name evidence="2" type="ORF">GSTUAT00003379001</name>
</gene>
<organism evidence="2 3">
    <name type="scientific">Tuber aestivum</name>
    <name type="common">summer truffle</name>
    <dbReference type="NCBI Taxonomy" id="59557"/>
    <lineage>
        <taxon>Eukaryota</taxon>
        <taxon>Fungi</taxon>
        <taxon>Dikarya</taxon>
        <taxon>Ascomycota</taxon>
        <taxon>Pezizomycotina</taxon>
        <taxon>Pezizomycetes</taxon>
        <taxon>Pezizales</taxon>
        <taxon>Tuberaceae</taxon>
        <taxon>Tuber</taxon>
    </lineage>
</organism>
<evidence type="ECO:0000313" key="3">
    <source>
        <dbReference type="Proteomes" id="UP001412239"/>
    </source>
</evidence>
<protein>
    <submittedName>
        <fullName evidence="2">Uncharacterized protein</fullName>
    </submittedName>
</protein>
<keyword evidence="1" id="KW-0812">Transmembrane</keyword>
<keyword evidence="1" id="KW-1133">Transmembrane helix</keyword>
<sequence>MPSLLQLAPSPPFYPPALATVPTLTNTSIISATQKPSPFYTCLAVLVTPVFLLALAAYVITTVEAWSRSPKLSRSYVGGVGRGPADAGPAQWADMSVLEKVEGVLRWEGWWGGRK</sequence>
<name>A0A292Q0R4_9PEZI</name>
<feature type="transmembrane region" description="Helical" evidence="1">
    <location>
        <begin position="43"/>
        <end position="66"/>
    </location>
</feature>
<keyword evidence="1" id="KW-0472">Membrane</keyword>
<accession>A0A292Q0R4</accession>
<proteinExistence type="predicted"/>
<dbReference type="AlphaFoldDB" id="A0A292Q0R4"/>